<evidence type="ECO:0000256" key="8">
    <source>
        <dbReference type="ARBA" id="ARBA00023277"/>
    </source>
</evidence>
<feature type="binding site" evidence="9">
    <location>
        <position position="298"/>
    </location>
    <ligand>
        <name>K(+)</name>
        <dbReference type="ChEBI" id="CHEBI:29103"/>
    </ligand>
</feature>
<dbReference type="OMA" id="IQHGANF"/>
<dbReference type="GO" id="GO:0005829">
    <property type="term" value="C:cytosol"/>
    <property type="evidence" value="ECO:0007669"/>
    <property type="project" value="TreeGrafter"/>
</dbReference>
<dbReference type="GO" id="GO:0005524">
    <property type="term" value="F:ATP binding"/>
    <property type="evidence" value="ECO:0007669"/>
    <property type="project" value="UniProtKB-UniRule"/>
</dbReference>
<dbReference type="AlphaFoldDB" id="B4R7F8"/>
<dbReference type="OrthoDB" id="415590at2759"/>
<dbReference type="PANTHER" id="PTHR10584">
    <property type="entry name" value="SUGAR KINASE"/>
    <property type="match status" value="1"/>
</dbReference>
<gene>
    <name evidence="11" type="primary">Dsim\GD16516</name>
    <name evidence="11" type="ORF">Dsim_GD16516</name>
</gene>
<dbReference type="GO" id="GO:0046872">
    <property type="term" value="F:metal ion binding"/>
    <property type="evidence" value="ECO:0007669"/>
    <property type="project" value="UniProtKB-KW"/>
</dbReference>
<evidence type="ECO:0000259" key="10">
    <source>
        <dbReference type="Pfam" id="PF00294"/>
    </source>
</evidence>
<feature type="domain" description="Carbohydrate kinase PfkB" evidence="10">
    <location>
        <begin position="4"/>
        <end position="246"/>
    </location>
</feature>
<evidence type="ECO:0000256" key="7">
    <source>
        <dbReference type="ARBA" id="ARBA00022958"/>
    </source>
</evidence>
<feature type="binding site" evidence="9">
    <location>
        <begin position="13"/>
        <end position="15"/>
    </location>
    <ligand>
        <name>substrate</name>
    </ligand>
</feature>
<comment type="subcellular location">
    <subcellularLocation>
        <location evidence="9">Cytoplasm</location>
    </subcellularLocation>
    <subcellularLocation>
        <location evidence="9">Nucleus</location>
    </subcellularLocation>
</comment>
<evidence type="ECO:0000256" key="3">
    <source>
        <dbReference type="ARBA" id="ARBA00022741"/>
    </source>
</evidence>
<dbReference type="PhylomeDB" id="B4R7F8"/>
<evidence type="ECO:0000313" key="12">
    <source>
        <dbReference type="Proteomes" id="UP000000304"/>
    </source>
</evidence>
<feature type="binding site" evidence="9">
    <location>
        <position position="301"/>
    </location>
    <ligand>
        <name>K(+)</name>
        <dbReference type="ChEBI" id="CHEBI:29103"/>
    </ligand>
</feature>
<comment type="cofactor">
    <cofactor evidence="9">
        <name>Mg(2+)</name>
        <dbReference type="ChEBI" id="CHEBI:18420"/>
    </cofactor>
    <text evidence="9">Requires a divalent cation, most likely magnesium in vivo, as an electrophilic catalyst to aid phosphoryl group transfer. It is the chelate of the metal and the nucleotide that is the actual substrate.</text>
</comment>
<dbReference type="InterPro" id="IPR011611">
    <property type="entry name" value="PfkB_dom"/>
</dbReference>
<feature type="binding site" evidence="9">
    <location>
        <begin position="41"/>
        <end position="45"/>
    </location>
    <ligand>
        <name>substrate</name>
    </ligand>
</feature>
<dbReference type="CDD" id="cd01174">
    <property type="entry name" value="ribokinase"/>
    <property type="match status" value="1"/>
</dbReference>
<dbReference type="InterPro" id="IPR002139">
    <property type="entry name" value="Ribo/fructo_kinase"/>
</dbReference>
<feature type="binding site" evidence="9">
    <location>
        <begin position="221"/>
        <end position="226"/>
    </location>
    <ligand>
        <name>ATP</name>
        <dbReference type="ChEBI" id="CHEBI:30616"/>
    </ligand>
</feature>
<dbReference type="PANTHER" id="PTHR10584:SF166">
    <property type="entry name" value="RIBOKINASE"/>
    <property type="match status" value="1"/>
</dbReference>
<feature type="binding site" evidence="9">
    <location>
        <position position="142"/>
    </location>
    <ligand>
        <name>substrate</name>
    </ligand>
</feature>
<proteinExistence type="inferred from homology"/>
<keyword evidence="1 9" id="KW-0808">Transferase</keyword>
<dbReference type="Proteomes" id="UP000000304">
    <property type="component" value="Chromosome X"/>
</dbReference>
<comment type="similarity">
    <text evidence="9">Belongs to the carbohydrate kinase PfkB family. Ribokinase subfamily.</text>
</comment>
<evidence type="ECO:0000256" key="2">
    <source>
        <dbReference type="ARBA" id="ARBA00022723"/>
    </source>
</evidence>
<evidence type="ECO:0000256" key="4">
    <source>
        <dbReference type="ARBA" id="ARBA00022777"/>
    </source>
</evidence>
<evidence type="ECO:0000256" key="1">
    <source>
        <dbReference type="ARBA" id="ARBA00022679"/>
    </source>
</evidence>
<dbReference type="GO" id="GO:0019303">
    <property type="term" value="P:D-ribose catabolic process"/>
    <property type="evidence" value="ECO:0007669"/>
    <property type="project" value="UniProtKB-UniRule"/>
</dbReference>
<reference evidence="11 12" key="1">
    <citation type="journal article" date="2007" name="Nature">
        <title>Evolution of genes and genomes on the Drosophila phylogeny.</title>
        <authorList>
            <consortium name="Drosophila 12 Genomes Consortium"/>
            <person name="Clark A.G."/>
            <person name="Eisen M.B."/>
            <person name="Smith D.R."/>
            <person name="Bergman C.M."/>
            <person name="Oliver B."/>
            <person name="Markow T.A."/>
            <person name="Kaufman T.C."/>
            <person name="Kellis M."/>
            <person name="Gelbart W."/>
            <person name="Iyer V.N."/>
            <person name="Pollard D.A."/>
            <person name="Sackton T.B."/>
            <person name="Larracuente A.M."/>
            <person name="Singh N.D."/>
            <person name="Abad J.P."/>
            <person name="Abt D.N."/>
            <person name="Adryan B."/>
            <person name="Aguade M."/>
            <person name="Akashi H."/>
            <person name="Anderson W.W."/>
            <person name="Aquadro C.F."/>
            <person name="Ardell D.H."/>
            <person name="Arguello R."/>
            <person name="Artieri C.G."/>
            <person name="Barbash D.A."/>
            <person name="Barker D."/>
            <person name="Barsanti P."/>
            <person name="Batterham P."/>
            <person name="Batzoglou S."/>
            <person name="Begun D."/>
            <person name="Bhutkar A."/>
            <person name="Blanco E."/>
            <person name="Bosak S.A."/>
            <person name="Bradley R.K."/>
            <person name="Brand A.D."/>
            <person name="Brent M.R."/>
            <person name="Brooks A.N."/>
            <person name="Brown R.H."/>
            <person name="Butlin R.K."/>
            <person name="Caggese C."/>
            <person name="Calvi B.R."/>
            <person name="Bernardo de Carvalho A."/>
            <person name="Caspi A."/>
            <person name="Castrezana S."/>
            <person name="Celniker S.E."/>
            <person name="Chang J.L."/>
            <person name="Chapple C."/>
            <person name="Chatterji S."/>
            <person name="Chinwalla A."/>
            <person name="Civetta A."/>
            <person name="Clifton S.W."/>
            <person name="Comeron J.M."/>
            <person name="Costello J.C."/>
            <person name="Coyne J.A."/>
            <person name="Daub J."/>
            <person name="David R.G."/>
            <person name="Delcher A.L."/>
            <person name="Delehaunty K."/>
            <person name="Do C.B."/>
            <person name="Ebling H."/>
            <person name="Edwards K."/>
            <person name="Eickbush T."/>
            <person name="Evans J.D."/>
            <person name="Filipski A."/>
            <person name="Findeiss S."/>
            <person name="Freyhult E."/>
            <person name="Fulton L."/>
            <person name="Fulton R."/>
            <person name="Garcia A.C."/>
            <person name="Gardiner A."/>
            <person name="Garfield D.A."/>
            <person name="Garvin B.E."/>
            <person name="Gibson G."/>
            <person name="Gilbert D."/>
            <person name="Gnerre S."/>
            <person name="Godfrey J."/>
            <person name="Good R."/>
            <person name="Gotea V."/>
            <person name="Gravely B."/>
            <person name="Greenberg A.J."/>
            <person name="Griffiths-Jones S."/>
            <person name="Gross S."/>
            <person name="Guigo R."/>
            <person name="Gustafson E.A."/>
            <person name="Haerty W."/>
            <person name="Hahn M.W."/>
            <person name="Halligan D.L."/>
            <person name="Halpern A.L."/>
            <person name="Halter G.M."/>
            <person name="Han M.V."/>
            <person name="Heger A."/>
            <person name="Hillier L."/>
            <person name="Hinrichs A.S."/>
            <person name="Holmes I."/>
            <person name="Hoskins R.A."/>
            <person name="Hubisz M.J."/>
            <person name="Hultmark D."/>
            <person name="Huntley M.A."/>
            <person name="Jaffe D.B."/>
            <person name="Jagadeeshan S."/>
            <person name="Jeck W.R."/>
            <person name="Johnson J."/>
            <person name="Jones C.D."/>
            <person name="Jordan W.C."/>
            <person name="Karpen G.H."/>
            <person name="Kataoka E."/>
            <person name="Keightley P.D."/>
            <person name="Kheradpour P."/>
            <person name="Kirkness E.F."/>
            <person name="Koerich L.B."/>
            <person name="Kristiansen K."/>
            <person name="Kudrna D."/>
            <person name="Kulathinal R.J."/>
            <person name="Kumar S."/>
            <person name="Kwok R."/>
            <person name="Lander E."/>
            <person name="Langley C.H."/>
            <person name="Lapoint R."/>
            <person name="Lazzaro B.P."/>
            <person name="Lee S.J."/>
            <person name="Levesque L."/>
            <person name="Li R."/>
            <person name="Lin C.F."/>
            <person name="Lin M.F."/>
            <person name="Lindblad-Toh K."/>
            <person name="Llopart A."/>
            <person name="Long M."/>
            <person name="Low L."/>
            <person name="Lozovsky E."/>
            <person name="Lu J."/>
            <person name="Luo M."/>
            <person name="Machado C.A."/>
            <person name="Makalowski W."/>
            <person name="Marzo M."/>
            <person name="Matsuda M."/>
            <person name="Matzkin L."/>
            <person name="McAllister B."/>
            <person name="McBride C.S."/>
            <person name="McKernan B."/>
            <person name="McKernan K."/>
            <person name="Mendez-Lago M."/>
            <person name="Minx P."/>
            <person name="Mollenhauer M.U."/>
            <person name="Montooth K."/>
            <person name="Mount S.M."/>
            <person name="Mu X."/>
            <person name="Myers E."/>
            <person name="Negre B."/>
            <person name="Newfeld S."/>
            <person name="Nielsen R."/>
            <person name="Noor M.A."/>
            <person name="O'Grady P."/>
            <person name="Pachter L."/>
            <person name="Papaceit M."/>
            <person name="Parisi M.J."/>
            <person name="Parisi M."/>
            <person name="Parts L."/>
            <person name="Pedersen J.S."/>
            <person name="Pesole G."/>
            <person name="Phillippy A.M."/>
            <person name="Ponting C.P."/>
            <person name="Pop M."/>
            <person name="Porcelli D."/>
            <person name="Powell J.R."/>
            <person name="Prohaska S."/>
            <person name="Pruitt K."/>
            <person name="Puig M."/>
            <person name="Quesneville H."/>
            <person name="Ram K.R."/>
            <person name="Rand D."/>
            <person name="Rasmussen M.D."/>
            <person name="Reed L.K."/>
            <person name="Reenan R."/>
            <person name="Reily A."/>
            <person name="Remington K.A."/>
            <person name="Rieger T.T."/>
            <person name="Ritchie M.G."/>
            <person name="Robin C."/>
            <person name="Rogers Y.H."/>
            <person name="Rohde C."/>
            <person name="Rozas J."/>
            <person name="Rubenfield M.J."/>
            <person name="Ruiz A."/>
            <person name="Russo S."/>
            <person name="Salzberg S.L."/>
            <person name="Sanchez-Gracia A."/>
            <person name="Saranga D.J."/>
            <person name="Sato H."/>
            <person name="Schaeffer S.W."/>
            <person name="Schatz M.C."/>
            <person name="Schlenke T."/>
            <person name="Schwartz R."/>
            <person name="Segarra C."/>
            <person name="Singh R.S."/>
            <person name="Sirot L."/>
            <person name="Sirota M."/>
            <person name="Sisneros N.B."/>
            <person name="Smith C.D."/>
            <person name="Smith T.F."/>
            <person name="Spieth J."/>
            <person name="Stage D.E."/>
            <person name="Stark A."/>
            <person name="Stephan W."/>
            <person name="Strausberg R.L."/>
            <person name="Strempel S."/>
            <person name="Sturgill D."/>
            <person name="Sutton G."/>
            <person name="Sutton G.G."/>
            <person name="Tao W."/>
            <person name="Teichmann S."/>
            <person name="Tobari Y.N."/>
            <person name="Tomimura Y."/>
            <person name="Tsolas J.M."/>
            <person name="Valente V.L."/>
            <person name="Venter E."/>
            <person name="Venter J.C."/>
            <person name="Vicario S."/>
            <person name="Vieira F.G."/>
            <person name="Vilella A.J."/>
            <person name="Villasante A."/>
            <person name="Walenz B."/>
            <person name="Wang J."/>
            <person name="Wasserman M."/>
            <person name="Watts T."/>
            <person name="Wilson D."/>
            <person name="Wilson R.K."/>
            <person name="Wing R.A."/>
            <person name="Wolfner M.F."/>
            <person name="Wong A."/>
            <person name="Wong G.K."/>
            <person name="Wu C.I."/>
            <person name="Wu G."/>
            <person name="Yamamoto D."/>
            <person name="Yang H.P."/>
            <person name="Yang S.P."/>
            <person name="Yorke J.A."/>
            <person name="Yoshida K."/>
            <person name="Zdobnov E."/>
            <person name="Zhang P."/>
            <person name="Zhang Y."/>
            <person name="Zimin A.V."/>
            <person name="Baldwin J."/>
            <person name="Abdouelleil A."/>
            <person name="Abdulkadir J."/>
            <person name="Abebe A."/>
            <person name="Abera B."/>
            <person name="Abreu J."/>
            <person name="Acer S.C."/>
            <person name="Aftuck L."/>
            <person name="Alexander A."/>
            <person name="An P."/>
            <person name="Anderson E."/>
            <person name="Anderson S."/>
            <person name="Arachi H."/>
            <person name="Azer M."/>
            <person name="Bachantsang P."/>
            <person name="Barry A."/>
            <person name="Bayul T."/>
            <person name="Berlin A."/>
            <person name="Bessette D."/>
            <person name="Bloom T."/>
            <person name="Blye J."/>
            <person name="Boguslavskiy L."/>
            <person name="Bonnet C."/>
            <person name="Boukhgalter B."/>
            <person name="Bourzgui I."/>
            <person name="Brown A."/>
            <person name="Cahill P."/>
            <person name="Channer S."/>
            <person name="Cheshatsang Y."/>
            <person name="Chuda L."/>
            <person name="Citroen M."/>
            <person name="Collymore A."/>
            <person name="Cooke P."/>
            <person name="Costello M."/>
            <person name="D'Aco K."/>
            <person name="Daza R."/>
            <person name="De Haan G."/>
            <person name="DeGray S."/>
            <person name="DeMaso C."/>
            <person name="Dhargay N."/>
            <person name="Dooley K."/>
            <person name="Dooley E."/>
            <person name="Doricent M."/>
            <person name="Dorje P."/>
            <person name="Dorjee K."/>
            <person name="Dupes A."/>
            <person name="Elong R."/>
            <person name="Falk J."/>
            <person name="Farina A."/>
            <person name="Faro S."/>
            <person name="Ferguson D."/>
            <person name="Fisher S."/>
            <person name="Foley C.D."/>
            <person name="Franke A."/>
            <person name="Friedrich D."/>
            <person name="Gadbois L."/>
            <person name="Gearin G."/>
            <person name="Gearin C.R."/>
            <person name="Giannoukos G."/>
            <person name="Goode T."/>
            <person name="Graham J."/>
            <person name="Grandbois E."/>
            <person name="Grewal S."/>
            <person name="Gyaltsen K."/>
            <person name="Hafez N."/>
            <person name="Hagos B."/>
            <person name="Hall J."/>
            <person name="Henson C."/>
            <person name="Hollinger A."/>
            <person name="Honan T."/>
            <person name="Huard M.D."/>
            <person name="Hughes L."/>
            <person name="Hurhula B."/>
            <person name="Husby M.E."/>
            <person name="Kamat A."/>
            <person name="Kanga B."/>
            <person name="Kashin S."/>
            <person name="Khazanovich D."/>
            <person name="Kisner P."/>
            <person name="Lance K."/>
            <person name="Lara M."/>
            <person name="Lee W."/>
            <person name="Lennon N."/>
            <person name="Letendre F."/>
            <person name="LeVine R."/>
            <person name="Lipovsky A."/>
            <person name="Liu X."/>
            <person name="Liu J."/>
            <person name="Liu S."/>
            <person name="Lokyitsang T."/>
            <person name="Lokyitsang Y."/>
            <person name="Lubonja R."/>
            <person name="Lui A."/>
            <person name="MacDonald P."/>
            <person name="Magnisalis V."/>
            <person name="Maru K."/>
            <person name="Matthews C."/>
            <person name="McCusker W."/>
            <person name="McDonough S."/>
            <person name="Mehta T."/>
            <person name="Meldrim J."/>
            <person name="Meneus L."/>
            <person name="Mihai O."/>
            <person name="Mihalev A."/>
            <person name="Mihova T."/>
            <person name="Mittelman R."/>
            <person name="Mlenga V."/>
            <person name="Montmayeur A."/>
            <person name="Mulrain L."/>
            <person name="Navidi A."/>
            <person name="Naylor J."/>
            <person name="Negash T."/>
            <person name="Nguyen T."/>
            <person name="Nguyen N."/>
            <person name="Nicol R."/>
            <person name="Norbu C."/>
            <person name="Norbu N."/>
            <person name="Novod N."/>
            <person name="O'Neill B."/>
            <person name="Osman S."/>
            <person name="Markiewicz E."/>
            <person name="Oyono O.L."/>
            <person name="Patti C."/>
            <person name="Phunkhang P."/>
            <person name="Pierre F."/>
            <person name="Priest M."/>
            <person name="Raghuraman S."/>
            <person name="Rege F."/>
            <person name="Reyes R."/>
            <person name="Rise C."/>
            <person name="Rogov P."/>
            <person name="Ross K."/>
            <person name="Ryan E."/>
            <person name="Settipalli S."/>
            <person name="Shea T."/>
            <person name="Sherpa N."/>
            <person name="Shi L."/>
            <person name="Shih D."/>
            <person name="Sparrow T."/>
            <person name="Spaulding J."/>
            <person name="Stalker J."/>
            <person name="Stange-Thomann N."/>
            <person name="Stavropoulos S."/>
            <person name="Stone C."/>
            <person name="Strader C."/>
            <person name="Tesfaye S."/>
            <person name="Thomson T."/>
            <person name="Thoulutsang Y."/>
            <person name="Thoulutsang D."/>
            <person name="Topham K."/>
            <person name="Topping I."/>
            <person name="Tsamla T."/>
            <person name="Vassiliev H."/>
            <person name="Vo A."/>
            <person name="Wangchuk T."/>
            <person name="Wangdi T."/>
            <person name="Weiand M."/>
            <person name="Wilkinson J."/>
            <person name="Wilson A."/>
            <person name="Yadav S."/>
            <person name="Young G."/>
            <person name="Yu Q."/>
            <person name="Zembek L."/>
            <person name="Zhong D."/>
            <person name="Zimmer A."/>
            <person name="Zwirko Z."/>
            <person name="Jaffe D.B."/>
            <person name="Alvarez P."/>
            <person name="Brockman W."/>
            <person name="Butler J."/>
            <person name="Chin C."/>
            <person name="Gnerre S."/>
            <person name="Grabherr M."/>
            <person name="Kleber M."/>
            <person name="Mauceli E."/>
            <person name="MacCallum I."/>
        </authorList>
    </citation>
    <scope>NUCLEOTIDE SEQUENCE [LARGE SCALE GENOMIC DNA]</scope>
    <source>
        <strain evidence="12">white501</strain>
    </source>
</reference>
<feature type="binding site" evidence="9">
    <location>
        <position position="256"/>
    </location>
    <ligand>
        <name>K(+)</name>
        <dbReference type="ChEBI" id="CHEBI:29103"/>
    </ligand>
</feature>
<keyword evidence="5 9" id="KW-0067">ATP-binding</keyword>
<dbReference type="Gene3D" id="3.40.1190.20">
    <property type="match status" value="1"/>
</dbReference>
<keyword evidence="9" id="KW-0539">Nucleus</keyword>
<keyword evidence="7 9" id="KW-0630">Potassium</keyword>
<feature type="binding site" evidence="9">
    <location>
        <position position="184"/>
    </location>
    <ligand>
        <name>ATP</name>
        <dbReference type="ChEBI" id="CHEBI:30616"/>
    </ligand>
</feature>
<evidence type="ECO:0000256" key="6">
    <source>
        <dbReference type="ARBA" id="ARBA00022842"/>
    </source>
</evidence>
<keyword evidence="9" id="KW-0963">Cytoplasm</keyword>
<evidence type="ECO:0000256" key="9">
    <source>
        <dbReference type="HAMAP-Rule" id="MF_03215"/>
    </source>
</evidence>
<keyword evidence="8 9" id="KW-0119">Carbohydrate metabolism</keyword>
<dbReference type="InterPro" id="IPR011877">
    <property type="entry name" value="Ribokinase"/>
</dbReference>
<dbReference type="STRING" id="7240.B4R7F8"/>
<dbReference type="HAMAP" id="MF_01987">
    <property type="entry name" value="Ribokinase"/>
    <property type="match status" value="1"/>
</dbReference>
<evidence type="ECO:0000256" key="5">
    <source>
        <dbReference type="ARBA" id="ARBA00022840"/>
    </source>
</evidence>
<keyword evidence="2 9" id="KW-0479">Metal-binding</keyword>
<dbReference type="EC" id="2.7.1.15" evidence="9"/>
<sequence length="317" mass="33088">MAETEVLVFGSAIIDFISYTTRLPKAGETLHGHRFQTGYGGKGANQCVAAARQGSRTALVAKLGADTFGSDYLRHLREEHVNVNHVEQLAEQTTGVAQIAVSDGGENNIIIVVGANNQLSSCDVSSAEALFQEAKVLVCQLETPVEATLTALRTFRGVSIVNAAPAMTDTPPELLQLASIFCVNESEAALMTQMPDICNVEQAEDAVGKLIAAGANTVIITLGKLGAVFGSADSKGVCQHVAAPSVAPQKSGGHDGGLATPSLGALAHHLARHPKGKTGGAHSCRLCRGLAIRPATWDAVELPTRLEGNPRENVSQQ</sequence>
<keyword evidence="4 9" id="KW-0418">Kinase</keyword>
<comment type="caution">
    <text evidence="9">Lacks conserved residue(s) required for the propagation of feature annotation.</text>
</comment>
<keyword evidence="3 9" id="KW-0547">Nucleotide-binding</keyword>
<dbReference type="UniPathway" id="UPA00916">
    <property type="reaction ID" value="UER00889"/>
</dbReference>
<dbReference type="Pfam" id="PF00294">
    <property type="entry name" value="PfkB"/>
    <property type="match status" value="1"/>
</dbReference>
<dbReference type="HOGENOM" id="CLU_027634_2_3_1"/>
<keyword evidence="6 9" id="KW-0460">Magnesium</keyword>
<dbReference type="GO" id="GO:0004747">
    <property type="term" value="F:ribokinase activity"/>
    <property type="evidence" value="ECO:0007669"/>
    <property type="project" value="UniProtKB-UniRule"/>
</dbReference>
<dbReference type="GO" id="GO:0005634">
    <property type="term" value="C:nucleus"/>
    <property type="evidence" value="ECO:0007669"/>
    <property type="project" value="UniProtKB-SubCell"/>
</dbReference>
<protein>
    <recommendedName>
        <fullName evidence="9">Ribokinase</fullName>
        <shortName evidence="9">RK</shortName>
        <ecNumber evidence="9">2.7.1.15</ecNumber>
    </recommendedName>
</protein>
<accession>B4R7F8</accession>
<comment type="pathway">
    <text evidence="9">Carbohydrate metabolism; D-ribose degradation; D-ribose 5-phosphate from beta-D-ribopyranose: step 2/2.</text>
</comment>
<keyword evidence="12" id="KW-1185">Reference proteome</keyword>
<comment type="activity regulation">
    <text evidence="9">Activated by a monovalent cation that binds near, but not in, the active site. The most likely occupant of the site in vivo is potassium. Ion binding induces a conformational change that may alter substrate affinity.</text>
</comment>
<comment type="function">
    <text evidence="9">Catalyzes the phosphorylation of ribose at O-5 in a reaction requiring ATP and magnesium. The resulting D-ribose-5-phosphate can then be used either for sythesis of nucleotides, histidine, and tryptophan, or as a component of the pentose phosphate pathway.</text>
</comment>
<name>B4R7F8_DROSI</name>
<dbReference type="EMBL" id="CM000366">
    <property type="protein sequence ID" value="EDX16769.1"/>
    <property type="molecule type" value="Genomic_DNA"/>
</dbReference>
<organism evidence="11 12">
    <name type="scientific">Drosophila simulans</name>
    <name type="common">Fruit fly</name>
    <dbReference type="NCBI Taxonomy" id="7240"/>
    <lineage>
        <taxon>Eukaryota</taxon>
        <taxon>Metazoa</taxon>
        <taxon>Ecdysozoa</taxon>
        <taxon>Arthropoda</taxon>
        <taxon>Hexapoda</taxon>
        <taxon>Insecta</taxon>
        <taxon>Pterygota</taxon>
        <taxon>Neoptera</taxon>
        <taxon>Endopterygota</taxon>
        <taxon>Diptera</taxon>
        <taxon>Brachycera</taxon>
        <taxon>Muscomorpha</taxon>
        <taxon>Ephydroidea</taxon>
        <taxon>Drosophilidae</taxon>
        <taxon>Drosophila</taxon>
        <taxon>Sophophora</taxon>
    </lineage>
</organism>
<comment type="subunit">
    <text evidence="9">Homodimer.</text>
</comment>
<comment type="catalytic activity">
    <reaction evidence="9">
        <text>D-ribose + ATP = D-ribose 5-phosphate + ADP + H(+)</text>
        <dbReference type="Rhea" id="RHEA:13697"/>
        <dbReference type="ChEBI" id="CHEBI:15378"/>
        <dbReference type="ChEBI" id="CHEBI:30616"/>
        <dbReference type="ChEBI" id="CHEBI:47013"/>
        <dbReference type="ChEBI" id="CHEBI:78346"/>
        <dbReference type="ChEBI" id="CHEBI:456216"/>
        <dbReference type="EC" id="2.7.1.15"/>
    </reaction>
</comment>
<dbReference type="SUPFAM" id="SSF53613">
    <property type="entry name" value="Ribokinase-like"/>
    <property type="match status" value="1"/>
</dbReference>
<dbReference type="PRINTS" id="PR00990">
    <property type="entry name" value="RIBOKINASE"/>
</dbReference>
<evidence type="ECO:0000313" key="11">
    <source>
        <dbReference type="EMBL" id="EDX16769.1"/>
    </source>
</evidence>
<dbReference type="InterPro" id="IPR029056">
    <property type="entry name" value="Ribokinase-like"/>
</dbReference>